<dbReference type="HAMAP" id="MF_00323">
    <property type="entry name" value="Ferrochelatase"/>
    <property type="match status" value="1"/>
</dbReference>
<dbReference type="EC" id="4.98.1.1" evidence="9 10"/>
<comment type="pathway">
    <text evidence="9 10">Porphyrin-containing compound metabolism; protoheme biosynthesis; protoheme from protoporphyrin-IX: step 1/1.</text>
</comment>
<dbReference type="InterPro" id="IPR033659">
    <property type="entry name" value="Ferrochelatase_N"/>
</dbReference>
<protein>
    <recommendedName>
        <fullName evidence="9 10">Ferrochelatase</fullName>
        <ecNumber evidence="9 10">4.98.1.1</ecNumber>
    </recommendedName>
    <alternativeName>
        <fullName evidence="9">Heme synthase</fullName>
    </alternativeName>
    <alternativeName>
        <fullName evidence="9">Protoheme ferro-lyase</fullName>
    </alternativeName>
</protein>
<comment type="caution">
    <text evidence="11">The sequence shown here is derived from an EMBL/GenBank/DDBJ whole genome shotgun (WGS) entry which is preliminary data.</text>
</comment>
<dbReference type="PANTHER" id="PTHR11108:SF1">
    <property type="entry name" value="FERROCHELATASE, MITOCHONDRIAL"/>
    <property type="match status" value="1"/>
</dbReference>
<dbReference type="AlphaFoldDB" id="A0A318EJW7"/>
<proteinExistence type="inferred from homology"/>
<reference evidence="11 12" key="1">
    <citation type="submission" date="2018-04" db="EMBL/GenBank/DDBJ databases">
        <title>Genomic Encyclopedia of Type Strains, Phase IV (KMG-IV): sequencing the most valuable type-strain genomes for metagenomic binning, comparative biology and taxonomic classification.</title>
        <authorList>
            <person name="Goeker M."/>
        </authorList>
    </citation>
    <scope>NUCLEOTIDE SEQUENCE [LARGE SCALE GENOMIC DNA]</scope>
    <source>
        <strain evidence="11 12">DSM 104150</strain>
    </source>
</reference>
<keyword evidence="6 9" id="KW-0456">Lyase</keyword>
<dbReference type="GO" id="GO:0006783">
    <property type="term" value="P:heme biosynthetic process"/>
    <property type="evidence" value="ECO:0007669"/>
    <property type="project" value="UniProtKB-UniRule"/>
</dbReference>
<keyword evidence="5 9" id="KW-0350">Heme biosynthesis</keyword>
<evidence type="ECO:0000256" key="1">
    <source>
        <dbReference type="ARBA" id="ARBA00007718"/>
    </source>
</evidence>
<evidence type="ECO:0000256" key="4">
    <source>
        <dbReference type="ARBA" id="ARBA00023004"/>
    </source>
</evidence>
<dbReference type="GO" id="GO:0046872">
    <property type="term" value="F:metal ion binding"/>
    <property type="evidence" value="ECO:0007669"/>
    <property type="project" value="UniProtKB-KW"/>
</dbReference>
<dbReference type="RefSeq" id="WP_110263603.1">
    <property type="nucleotide sequence ID" value="NZ_CAWNXA010000001.1"/>
</dbReference>
<evidence type="ECO:0000256" key="7">
    <source>
        <dbReference type="ARBA" id="ARBA00023244"/>
    </source>
</evidence>
<dbReference type="PROSITE" id="PS00534">
    <property type="entry name" value="FERROCHELATASE"/>
    <property type="match status" value="1"/>
</dbReference>
<comment type="catalytic activity">
    <reaction evidence="8">
        <text>Fe-coproporphyrin III + 2 H(+) = coproporphyrin III + Fe(2+)</text>
        <dbReference type="Rhea" id="RHEA:49572"/>
        <dbReference type="ChEBI" id="CHEBI:15378"/>
        <dbReference type="ChEBI" id="CHEBI:29033"/>
        <dbReference type="ChEBI" id="CHEBI:68438"/>
        <dbReference type="ChEBI" id="CHEBI:131725"/>
        <dbReference type="EC" id="4.99.1.9"/>
    </reaction>
    <physiologicalReaction direction="right-to-left" evidence="8">
        <dbReference type="Rhea" id="RHEA:49574"/>
    </physiologicalReaction>
</comment>
<dbReference type="InterPro" id="IPR033644">
    <property type="entry name" value="Ferrochelatase_C"/>
</dbReference>
<gene>
    <name evidence="9" type="primary">hemH</name>
    <name evidence="11" type="ORF">C8D93_101542</name>
</gene>
<dbReference type="CDD" id="cd00419">
    <property type="entry name" value="Ferrochelatase_C"/>
    <property type="match status" value="1"/>
</dbReference>
<evidence type="ECO:0000256" key="3">
    <source>
        <dbReference type="ARBA" id="ARBA00022723"/>
    </source>
</evidence>
<dbReference type="CDD" id="cd03411">
    <property type="entry name" value="Ferrochelatase_N"/>
    <property type="match status" value="1"/>
</dbReference>
<evidence type="ECO:0000256" key="2">
    <source>
        <dbReference type="ARBA" id="ARBA00022490"/>
    </source>
</evidence>
<comment type="function">
    <text evidence="9 10">Catalyzes the ferrous insertion into protoporphyrin IX.</text>
</comment>
<evidence type="ECO:0000313" key="11">
    <source>
        <dbReference type="EMBL" id="PXV71491.1"/>
    </source>
</evidence>
<comment type="subcellular location">
    <subcellularLocation>
        <location evidence="9 10">Cytoplasm</location>
    </subcellularLocation>
</comment>
<evidence type="ECO:0000256" key="8">
    <source>
        <dbReference type="ARBA" id="ARBA00024536"/>
    </source>
</evidence>
<keyword evidence="3 9" id="KW-0479">Metal-binding</keyword>
<keyword evidence="4 9" id="KW-0408">Iron</keyword>
<feature type="binding site" evidence="9">
    <location>
        <position position="290"/>
    </location>
    <ligand>
        <name>Fe(2+)</name>
        <dbReference type="ChEBI" id="CHEBI:29033"/>
    </ligand>
</feature>
<dbReference type="OrthoDB" id="9809741at2"/>
<evidence type="ECO:0000256" key="6">
    <source>
        <dbReference type="ARBA" id="ARBA00023239"/>
    </source>
</evidence>
<sequence length="368" mass="40352">MTDSTLTLAADAAHRAPSRTGILLVNLGTPDAPTAPAIRRYLGEFLGDRRVIEVPRVLWWPLLHGVILPFRSRKLVHAYSAVWTERGSPLLAIGRDQCEALQRSLGDAAVVQLAMRYGNPSIAAAFEAFDAANVRQVLVLPLYPQYSATTTAAVFDAVYAELAARRWPPSLRTIDTYHDDDGYIEALAASVRAHWDAQGRGEHLLMSFHSIPLRYFEAGDPYYCMCQKTARLLAQRLGLAAEAWSVSFQSRVGRTRWLTPYTDERIAALAASGVRKLDVICPGFSADCLETLEEVSLRYGEAFVTGGGEALRYIPALNAGTAHIEALAALLRRHLAGWTTTAPAPEDIAARMDRAGRLQATLLNRPQS</sequence>
<comment type="catalytic activity">
    <reaction evidence="9 10">
        <text>heme b + 2 H(+) = protoporphyrin IX + Fe(2+)</text>
        <dbReference type="Rhea" id="RHEA:22584"/>
        <dbReference type="ChEBI" id="CHEBI:15378"/>
        <dbReference type="ChEBI" id="CHEBI:29033"/>
        <dbReference type="ChEBI" id="CHEBI:57306"/>
        <dbReference type="ChEBI" id="CHEBI:60344"/>
        <dbReference type="EC" id="4.98.1.1"/>
    </reaction>
</comment>
<dbReference type="GO" id="GO:0005737">
    <property type="term" value="C:cytoplasm"/>
    <property type="evidence" value="ECO:0007669"/>
    <property type="project" value="UniProtKB-SubCell"/>
</dbReference>
<dbReference type="EMBL" id="QICN01000001">
    <property type="protein sequence ID" value="PXV71491.1"/>
    <property type="molecule type" value="Genomic_DNA"/>
</dbReference>
<feature type="binding site" evidence="9">
    <location>
        <position position="209"/>
    </location>
    <ligand>
        <name>Fe(2+)</name>
        <dbReference type="ChEBI" id="CHEBI:29033"/>
    </ligand>
</feature>
<name>A0A318EJW7_9GAMM</name>
<keyword evidence="12" id="KW-1185">Reference proteome</keyword>
<evidence type="ECO:0000313" key="12">
    <source>
        <dbReference type="Proteomes" id="UP000248330"/>
    </source>
</evidence>
<dbReference type="Gene3D" id="3.40.50.1400">
    <property type="match status" value="2"/>
</dbReference>
<organism evidence="11 12">
    <name type="scientific">Sinimarinibacterium flocculans</name>
    <dbReference type="NCBI Taxonomy" id="985250"/>
    <lineage>
        <taxon>Bacteria</taxon>
        <taxon>Pseudomonadati</taxon>
        <taxon>Pseudomonadota</taxon>
        <taxon>Gammaproteobacteria</taxon>
        <taxon>Nevskiales</taxon>
        <taxon>Nevskiaceae</taxon>
        <taxon>Sinimarinibacterium</taxon>
    </lineage>
</organism>
<dbReference type="InterPro" id="IPR001015">
    <property type="entry name" value="Ferrochelatase"/>
</dbReference>
<dbReference type="FunFam" id="3.40.50.1400:FF:000002">
    <property type="entry name" value="Ferrochelatase"/>
    <property type="match status" value="1"/>
</dbReference>
<dbReference type="Pfam" id="PF00762">
    <property type="entry name" value="Ferrochelatase"/>
    <property type="match status" value="1"/>
</dbReference>
<dbReference type="NCBIfam" id="TIGR00109">
    <property type="entry name" value="hemH"/>
    <property type="match status" value="1"/>
</dbReference>
<keyword evidence="2 9" id="KW-0963">Cytoplasm</keyword>
<dbReference type="SUPFAM" id="SSF53800">
    <property type="entry name" value="Chelatase"/>
    <property type="match status" value="1"/>
</dbReference>
<dbReference type="UniPathway" id="UPA00252">
    <property type="reaction ID" value="UER00325"/>
</dbReference>
<accession>A0A318EJW7</accession>
<dbReference type="PANTHER" id="PTHR11108">
    <property type="entry name" value="FERROCHELATASE"/>
    <property type="match status" value="1"/>
</dbReference>
<dbReference type="Proteomes" id="UP000248330">
    <property type="component" value="Unassembled WGS sequence"/>
</dbReference>
<evidence type="ECO:0000256" key="10">
    <source>
        <dbReference type="RuleBase" id="RU000607"/>
    </source>
</evidence>
<dbReference type="GO" id="GO:0004325">
    <property type="term" value="F:ferrochelatase activity"/>
    <property type="evidence" value="ECO:0007669"/>
    <property type="project" value="UniProtKB-UniRule"/>
</dbReference>
<dbReference type="InterPro" id="IPR019772">
    <property type="entry name" value="Ferrochelatase_AS"/>
</dbReference>
<evidence type="ECO:0000256" key="9">
    <source>
        <dbReference type="HAMAP-Rule" id="MF_00323"/>
    </source>
</evidence>
<comment type="similarity">
    <text evidence="1 9 10">Belongs to the ferrochelatase family.</text>
</comment>
<keyword evidence="7 9" id="KW-0627">Porphyrin biosynthesis</keyword>
<evidence type="ECO:0000256" key="5">
    <source>
        <dbReference type="ARBA" id="ARBA00023133"/>
    </source>
</evidence>